<comment type="catalytic activity">
    <reaction evidence="12">
        <text>Couples ATP hydrolysis with the unwinding of duplex DNA by translocating in the 3'-5' direction.</text>
        <dbReference type="EC" id="5.6.2.4"/>
    </reaction>
</comment>
<dbReference type="NCBIfam" id="TIGR00595">
    <property type="entry name" value="priA"/>
    <property type="match status" value="1"/>
</dbReference>
<evidence type="ECO:0000259" key="14">
    <source>
        <dbReference type="PROSITE" id="PS51194"/>
    </source>
</evidence>
<keyword evidence="10 12" id="KW-0413">Isomerase</keyword>
<dbReference type="HAMAP" id="MF_00983">
    <property type="entry name" value="PriA"/>
    <property type="match status" value="1"/>
</dbReference>
<evidence type="ECO:0000256" key="11">
    <source>
        <dbReference type="ARBA" id="ARBA00048988"/>
    </source>
</evidence>
<gene>
    <name evidence="12" type="primary">priA</name>
    <name evidence="15" type="ORF">TDIS_0816</name>
</gene>
<reference evidence="15 16" key="1">
    <citation type="submission" date="2016-04" db="EMBL/GenBank/DDBJ databases">
        <title>Genome analysis of Thermosulfurimonas dismutans, the first thermophilic sulfur-disproportionating bacterium of the phylum Thermodesulfobacteria.</title>
        <authorList>
            <person name="Mardanov A.V."/>
            <person name="Beletsky A.V."/>
            <person name="Kadnikov V.V."/>
            <person name="Slobodkin A.I."/>
            <person name="Ravin N.V."/>
        </authorList>
    </citation>
    <scope>NUCLEOTIDE SEQUENCE [LARGE SCALE GENOMIC DNA]</scope>
    <source>
        <strain evidence="15 16">S95</strain>
    </source>
</reference>
<dbReference type="InterPro" id="IPR014001">
    <property type="entry name" value="Helicase_ATP-bd"/>
</dbReference>
<dbReference type="GO" id="GO:0043138">
    <property type="term" value="F:3'-5' DNA helicase activity"/>
    <property type="evidence" value="ECO:0007669"/>
    <property type="project" value="UniProtKB-EC"/>
</dbReference>
<dbReference type="InterPro" id="IPR042115">
    <property type="entry name" value="PriA_3primeBD_sf"/>
</dbReference>
<comment type="function">
    <text evidence="12">Initiates the restart of stalled replication forks, which reloads the replicative helicase on sites other than the origin of replication. Recognizes and binds to abandoned replication forks and remodels them to uncover a helicase loading site. Promotes assembly of the primosome at these replication forks.</text>
</comment>
<dbReference type="PROSITE" id="PS51194">
    <property type="entry name" value="HELICASE_CTER"/>
    <property type="match status" value="1"/>
</dbReference>
<evidence type="ECO:0000256" key="10">
    <source>
        <dbReference type="ARBA" id="ARBA00023235"/>
    </source>
</evidence>
<protein>
    <recommendedName>
        <fullName evidence="12">Replication restart protein PriA</fullName>
    </recommendedName>
    <alternativeName>
        <fullName evidence="12">ATP-dependent DNA helicase PriA</fullName>
        <ecNumber evidence="12">5.6.2.4</ecNumber>
    </alternativeName>
    <alternativeName>
        <fullName evidence="12">DNA 3'-5' helicase PriA</fullName>
    </alternativeName>
</protein>
<feature type="binding site" evidence="12">
    <location>
        <position position="507"/>
    </location>
    <ligand>
        <name>Zn(2+)</name>
        <dbReference type="ChEBI" id="CHEBI:29105"/>
        <label>2</label>
    </ligand>
</feature>
<evidence type="ECO:0000256" key="2">
    <source>
        <dbReference type="ARBA" id="ARBA00022705"/>
    </source>
</evidence>
<dbReference type="InterPro" id="IPR001650">
    <property type="entry name" value="Helicase_C-like"/>
</dbReference>
<evidence type="ECO:0000313" key="16">
    <source>
        <dbReference type="Proteomes" id="UP000078390"/>
    </source>
</evidence>
<dbReference type="GO" id="GO:0006302">
    <property type="term" value="P:double-strand break repair"/>
    <property type="evidence" value="ECO:0007669"/>
    <property type="project" value="InterPro"/>
</dbReference>
<accession>A0A179D4Z0</accession>
<dbReference type="Gene3D" id="3.40.1440.60">
    <property type="entry name" value="PriA, 3(prime) DNA-binding domain"/>
    <property type="match status" value="1"/>
</dbReference>
<dbReference type="PATRIC" id="fig|999894.6.peg.813"/>
<dbReference type="Pfam" id="PF18319">
    <property type="entry name" value="Zn_ribbon_PriA"/>
    <property type="match status" value="1"/>
</dbReference>
<dbReference type="SUPFAM" id="SSF52540">
    <property type="entry name" value="P-loop containing nucleoside triphosphate hydrolases"/>
    <property type="match status" value="1"/>
</dbReference>
<dbReference type="RefSeq" id="WP_068669566.1">
    <property type="nucleotide sequence ID" value="NZ_LWLG01000003.1"/>
</dbReference>
<keyword evidence="9 12" id="KW-0238">DNA-binding</keyword>
<evidence type="ECO:0000256" key="8">
    <source>
        <dbReference type="ARBA" id="ARBA00022840"/>
    </source>
</evidence>
<dbReference type="PROSITE" id="PS51192">
    <property type="entry name" value="HELICASE_ATP_BIND_1"/>
    <property type="match status" value="1"/>
</dbReference>
<dbReference type="Pfam" id="PF00271">
    <property type="entry name" value="Helicase_C"/>
    <property type="match status" value="1"/>
</dbReference>
<comment type="cofactor">
    <cofactor evidence="12">
        <name>Zn(2+)</name>
        <dbReference type="ChEBI" id="CHEBI:29105"/>
    </cofactor>
    <text evidence="12">Binds 2 zinc ions per subunit.</text>
</comment>
<dbReference type="GO" id="GO:0003677">
    <property type="term" value="F:DNA binding"/>
    <property type="evidence" value="ECO:0007669"/>
    <property type="project" value="UniProtKB-UniRule"/>
</dbReference>
<feature type="binding site" evidence="12">
    <location>
        <position position="523"/>
    </location>
    <ligand>
        <name>Zn(2+)</name>
        <dbReference type="ChEBI" id="CHEBI:29105"/>
        <label>1</label>
    </ligand>
</feature>
<evidence type="ECO:0000256" key="7">
    <source>
        <dbReference type="ARBA" id="ARBA00022833"/>
    </source>
</evidence>
<dbReference type="GO" id="GO:0008270">
    <property type="term" value="F:zinc ion binding"/>
    <property type="evidence" value="ECO:0007669"/>
    <property type="project" value="UniProtKB-UniRule"/>
</dbReference>
<evidence type="ECO:0000256" key="9">
    <source>
        <dbReference type="ARBA" id="ARBA00023125"/>
    </source>
</evidence>
<evidence type="ECO:0000256" key="4">
    <source>
        <dbReference type="ARBA" id="ARBA00022741"/>
    </source>
</evidence>
<sequence length="772" mass="87344">MYFYEIVLPLPLYTPLIYASSKEIPCGVRVLVPVRGRRCVGLVFRRWPEGESPDFQVREIEEIVDDEPLLPADLLEFLAWCWEYYLHPPGEVVRSAFPPGFFREIKKKYVLTAEGKRLLSEGALPGWAEHLKRPRTLKNLIARAGRDLSRELDVLVERGLVKETEDLSGLKPPFEPWLEYLAEEVSSPIEEFLKEKGRWPKRFLEESFGKEPVKKLVSSGRVRLIELPRMRRGVVLDSGEPPVPNLEQTKAVEAIKEALDKGFEVFLLHGITGSGKTLVYLYAAEAALRRGKSVLILVPEIALTPYVETHFVSRFGTQVAILHSALPPRARAAEWFRVARGEARVVVGTRSALFAPLRDLGLIVVDEEHESSYKQMEGLRYQARDMALMRGKLAEASVVLGSATPSVKSYYLAKTGKYRLLTLTQRPKGKTLPEIEVVGLKRPGELFTERLLSAINETLSQGQQVLLFLNRRGYAPIVFCKDCGEPLMCPNCTLSLTYYRSQGRLLCHHCGFERPAFPLCPHCEGKEFRLVGFGTERVEAEIMRIFPSSRVARLDRETVTSERKLLELIRRLKRGEIDILVGTQMVAQGHDLPGVSLVGVLWAEGGLHFPDFRAAERTFQLLVQVAGRAGRGRVPGRVILQTRMRDHYAISAALKQDYEAFFEEDLKRRKTLRFPPFSRLALLIFSALKSEKAESAAHKAREFLSAFKNTEVLGPVPAPLFRLSARYRWQLLLKAETVGGLDRALKAFWQARDSLIPAGVRLTLDRDPEELL</sequence>
<keyword evidence="7 12" id="KW-0862">Zinc</keyword>
<evidence type="ECO:0000256" key="6">
    <source>
        <dbReference type="ARBA" id="ARBA00022806"/>
    </source>
</evidence>
<dbReference type="InterPro" id="IPR027417">
    <property type="entry name" value="P-loop_NTPase"/>
</dbReference>
<feature type="binding site" evidence="12">
    <location>
        <position position="510"/>
    </location>
    <ligand>
        <name>Zn(2+)</name>
        <dbReference type="ChEBI" id="CHEBI:29105"/>
        <label>2</label>
    </ligand>
</feature>
<feature type="binding site" evidence="12">
    <location>
        <position position="483"/>
    </location>
    <ligand>
        <name>Zn(2+)</name>
        <dbReference type="ChEBI" id="CHEBI:29105"/>
        <label>1</label>
    </ligand>
</feature>
<keyword evidence="3 12" id="KW-0479">Metal-binding</keyword>
<evidence type="ECO:0000259" key="13">
    <source>
        <dbReference type="PROSITE" id="PS51192"/>
    </source>
</evidence>
<dbReference type="PANTHER" id="PTHR30580">
    <property type="entry name" value="PRIMOSOMAL PROTEIN N"/>
    <property type="match status" value="1"/>
</dbReference>
<keyword evidence="8 12" id="KW-0067">ATP-binding</keyword>
<comment type="similarity">
    <text evidence="12">Belongs to the helicase family. PriA subfamily.</text>
</comment>
<comment type="subunit">
    <text evidence="12">Component of the replication restart primosome.</text>
</comment>
<dbReference type="InterPro" id="IPR041236">
    <property type="entry name" value="PriA_C"/>
</dbReference>
<dbReference type="InterPro" id="IPR040498">
    <property type="entry name" value="PriA_CRR"/>
</dbReference>
<proteinExistence type="inferred from homology"/>
<dbReference type="Pfam" id="PF00270">
    <property type="entry name" value="DEAD"/>
    <property type="match status" value="1"/>
</dbReference>
<feature type="domain" description="Helicase ATP-binding" evidence="13">
    <location>
        <begin position="257"/>
        <end position="423"/>
    </location>
</feature>
<evidence type="ECO:0000256" key="1">
    <source>
        <dbReference type="ARBA" id="ARBA00022515"/>
    </source>
</evidence>
<dbReference type="GO" id="GO:1990077">
    <property type="term" value="C:primosome complex"/>
    <property type="evidence" value="ECO:0007669"/>
    <property type="project" value="UniProtKB-UniRule"/>
</dbReference>
<dbReference type="Gene3D" id="3.40.50.300">
    <property type="entry name" value="P-loop containing nucleotide triphosphate hydrolases"/>
    <property type="match status" value="2"/>
</dbReference>
<dbReference type="SMART" id="SM00490">
    <property type="entry name" value="HELICc"/>
    <property type="match status" value="1"/>
</dbReference>
<evidence type="ECO:0000256" key="5">
    <source>
        <dbReference type="ARBA" id="ARBA00022801"/>
    </source>
</evidence>
<dbReference type="InterPro" id="IPR041222">
    <property type="entry name" value="PriA_3primeBD"/>
</dbReference>
<dbReference type="Pfam" id="PF17764">
    <property type="entry name" value="PriA_3primeBD"/>
    <property type="match status" value="1"/>
</dbReference>
<keyword evidence="2 12" id="KW-0235">DNA replication</keyword>
<evidence type="ECO:0000313" key="15">
    <source>
        <dbReference type="EMBL" id="OAQ21164.1"/>
    </source>
</evidence>
<dbReference type="InterPro" id="IPR005259">
    <property type="entry name" value="PriA"/>
</dbReference>
<feature type="domain" description="Helicase C-terminal" evidence="14">
    <location>
        <begin position="518"/>
        <end position="669"/>
    </location>
</feature>
<dbReference type="GO" id="GO:0006270">
    <property type="term" value="P:DNA replication initiation"/>
    <property type="evidence" value="ECO:0007669"/>
    <property type="project" value="TreeGrafter"/>
</dbReference>
<dbReference type="SMART" id="SM00487">
    <property type="entry name" value="DEXDc"/>
    <property type="match status" value="1"/>
</dbReference>
<dbReference type="CDD" id="cd18804">
    <property type="entry name" value="SF2_C_priA"/>
    <property type="match status" value="1"/>
</dbReference>
<name>A0A179D4Z0_9BACT</name>
<dbReference type="CDD" id="cd17929">
    <property type="entry name" value="DEXHc_priA"/>
    <property type="match status" value="1"/>
</dbReference>
<feature type="binding site" evidence="12">
    <location>
        <position position="489"/>
    </location>
    <ligand>
        <name>Zn(2+)</name>
        <dbReference type="ChEBI" id="CHEBI:29105"/>
        <label>2</label>
    </ligand>
</feature>
<organism evidence="15 16">
    <name type="scientific">Thermosulfurimonas dismutans</name>
    <dbReference type="NCBI Taxonomy" id="999894"/>
    <lineage>
        <taxon>Bacteria</taxon>
        <taxon>Pseudomonadati</taxon>
        <taxon>Thermodesulfobacteriota</taxon>
        <taxon>Thermodesulfobacteria</taxon>
        <taxon>Thermodesulfobacteriales</taxon>
        <taxon>Thermodesulfobacteriaceae</taxon>
        <taxon>Thermosulfurimonas</taxon>
    </lineage>
</organism>
<dbReference type="GO" id="GO:0016887">
    <property type="term" value="F:ATP hydrolysis activity"/>
    <property type="evidence" value="ECO:0007669"/>
    <property type="project" value="RHEA"/>
</dbReference>
<dbReference type="STRING" id="999894.TDIS_0816"/>
<feature type="binding site" evidence="12">
    <location>
        <position position="520"/>
    </location>
    <ligand>
        <name>Zn(2+)</name>
        <dbReference type="ChEBI" id="CHEBI:29105"/>
        <label>1</label>
    </ligand>
</feature>
<dbReference type="FunFam" id="3.40.50.300:FF:000489">
    <property type="entry name" value="Primosome assembly protein PriA"/>
    <property type="match status" value="1"/>
</dbReference>
<keyword evidence="5 12" id="KW-0378">Hydrolase</keyword>
<evidence type="ECO:0000256" key="12">
    <source>
        <dbReference type="HAMAP-Rule" id="MF_00983"/>
    </source>
</evidence>
<dbReference type="GO" id="GO:0006310">
    <property type="term" value="P:DNA recombination"/>
    <property type="evidence" value="ECO:0007669"/>
    <property type="project" value="InterPro"/>
</dbReference>
<dbReference type="Pfam" id="PF18074">
    <property type="entry name" value="PriA_C"/>
    <property type="match status" value="1"/>
</dbReference>
<keyword evidence="1 12" id="KW-0639">Primosome</keyword>
<feature type="binding site" evidence="12">
    <location>
        <position position="492"/>
    </location>
    <ligand>
        <name>Zn(2+)</name>
        <dbReference type="ChEBI" id="CHEBI:29105"/>
        <label>2</label>
    </ligand>
</feature>
<keyword evidence="6 12" id="KW-0347">Helicase</keyword>
<dbReference type="EMBL" id="LWLG01000003">
    <property type="protein sequence ID" value="OAQ21164.1"/>
    <property type="molecule type" value="Genomic_DNA"/>
</dbReference>
<dbReference type="GO" id="GO:0006269">
    <property type="term" value="P:DNA replication, synthesis of primer"/>
    <property type="evidence" value="ECO:0007669"/>
    <property type="project" value="UniProtKB-KW"/>
</dbReference>
<dbReference type="EC" id="5.6.2.4" evidence="12"/>
<comment type="catalytic activity">
    <reaction evidence="11 12">
        <text>ATP + H2O = ADP + phosphate + H(+)</text>
        <dbReference type="Rhea" id="RHEA:13065"/>
        <dbReference type="ChEBI" id="CHEBI:15377"/>
        <dbReference type="ChEBI" id="CHEBI:15378"/>
        <dbReference type="ChEBI" id="CHEBI:30616"/>
        <dbReference type="ChEBI" id="CHEBI:43474"/>
        <dbReference type="ChEBI" id="CHEBI:456216"/>
        <dbReference type="EC" id="5.6.2.4"/>
    </reaction>
</comment>
<evidence type="ECO:0000256" key="3">
    <source>
        <dbReference type="ARBA" id="ARBA00022723"/>
    </source>
</evidence>
<keyword evidence="4 12" id="KW-0547">Nucleotide-binding</keyword>
<dbReference type="AlphaFoldDB" id="A0A179D4Z0"/>
<dbReference type="GO" id="GO:0005524">
    <property type="term" value="F:ATP binding"/>
    <property type="evidence" value="ECO:0007669"/>
    <property type="project" value="UniProtKB-UniRule"/>
</dbReference>
<dbReference type="Proteomes" id="UP000078390">
    <property type="component" value="Unassembled WGS sequence"/>
</dbReference>
<comment type="caution">
    <text evidence="15">The sequence shown here is derived from an EMBL/GenBank/DDBJ whole genome shotgun (WGS) entry which is preliminary data.</text>
</comment>
<dbReference type="InterPro" id="IPR011545">
    <property type="entry name" value="DEAD/DEAH_box_helicase_dom"/>
</dbReference>
<dbReference type="PANTHER" id="PTHR30580:SF0">
    <property type="entry name" value="PRIMOSOMAL PROTEIN N"/>
    <property type="match status" value="1"/>
</dbReference>
<feature type="binding site" evidence="12">
    <location>
        <position position="480"/>
    </location>
    <ligand>
        <name>Zn(2+)</name>
        <dbReference type="ChEBI" id="CHEBI:29105"/>
        <label>1</label>
    </ligand>
</feature>
<keyword evidence="16" id="KW-1185">Reference proteome</keyword>